<accession>A0A511RMJ0</accession>
<protein>
    <recommendedName>
        <fullName evidence="5">DUF5666 domain-containing protein</fullName>
    </recommendedName>
</protein>
<proteinExistence type="predicted"/>
<dbReference type="EMBL" id="BJXN01000008">
    <property type="protein sequence ID" value="GEM90016.1"/>
    <property type="molecule type" value="Genomic_DNA"/>
</dbReference>
<organism evidence="3 4">
    <name type="scientific">Oceanithermus desulfurans NBRC 100063</name>
    <dbReference type="NCBI Taxonomy" id="1227550"/>
    <lineage>
        <taxon>Bacteria</taxon>
        <taxon>Thermotogati</taxon>
        <taxon>Deinococcota</taxon>
        <taxon>Deinococci</taxon>
        <taxon>Thermales</taxon>
        <taxon>Thermaceae</taxon>
        <taxon>Oceanithermus</taxon>
    </lineage>
</organism>
<sequence length="203" mass="21682">MKRTRIHTTLIAAALLLVGAALAIGTQAPNPQSTDDVPPQIVLQATSIFLYDADGNVVWSDTFTNEADDAVLRQAASVKLTDAQGQTVFEGPVEWIAGGSGDSSPDAYVTIGDRPVKLEHLIRAVVGHGSEDGSFEDDDHGQSRGDYEHDGSDGDRSHDGDYQNDRDGDHDRGQGSMSDDDHGSDHNSDRSHDDGDDHGSDDD</sequence>
<comment type="caution">
    <text evidence="3">The sequence shown here is derived from an EMBL/GenBank/DDBJ whole genome shotgun (WGS) entry which is preliminary data.</text>
</comment>
<evidence type="ECO:0008006" key="5">
    <source>
        <dbReference type="Google" id="ProtNLM"/>
    </source>
</evidence>
<name>A0A511RMJ0_9DEIN</name>
<evidence type="ECO:0000256" key="1">
    <source>
        <dbReference type="SAM" id="MobiDB-lite"/>
    </source>
</evidence>
<dbReference type="OrthoDB" id="9839968at2"/>
<dbReference type="RefSeq" id="WP_147147376.1">
    <property type="nucleotide sequence ID" value="NZ_BJXN01000008.1"/>
</dbReference>
<dbReference type="AlphaFoldDB" id="A0A511RMJ0"/>
<gene>
    <name evidence="3" type="ORF">ODE01S_14500</name>
</gene>
<feature type="compositionally biased region" description="Basic and acidic residues" evidence="1">
    <location>
        <begin position="140"/>
        <end position="203"/>
    </location>
</feature>
<evidence type="ECO:0000313" key="3">
    <source>
        <dbReference type="EMBL" id="GEM90016.1"/>
    </source>
</evidence>
<dbReference type="Proteomes" id="UP000321827">
    <property type="component" value="Unassembled WGS sequence"/>
</dbReference>
<feature type="signal peptide" evidence="2">
    <location>
        <begin position="1"/>
        <end position="23"/>
    </location>
</feature>
<reference evidence="3 4" key="1">
    <citation type="submission" date="2019-07" db="EMBL/GenBank/DDBJ databases">
        <title>Whole genome shotgun sequence of Oceanithermus desulfurans NBRC 100063.</title>
        <authorList>
            <person name="Hosoyama A."/>
            <person name="Uohara A."/>
            <person name="Ohji S."/>
            <person name="Ichikawa N."/>
        </authorList>
    </citation>
    <scope>NUCLEOTIDE SEQUENCE [LARGE SCALE GENOMIC DNA]</scope>
    <source>
        <strain evidence="3 4">NBRC 100063</strain>
    </source>
</reference>
<keyword evidence="2" id="KW-0732">Signal</keyword>
<evidence type="ECO:0000313" key="4">
    <source>
        <dbReference type="Proteomes" id="UP000321827"/>
    </source>
</evidence>
<feature type="chain" id="PRO_5021901427" description="DUF5666 domain-containing protein" evidence="2">
    <location>
        <begin position="24"/>
        <end position="203"/>
    </location>
</feature>
<evidence type="ECO:0000256" key="2">
    <source>
        <dbReference type="SAM" id="SignalP"/>
    </source>
</evidence>
<feature type="region of interest" description="Disordered" evidence="1">
    <location>
        <begin position="128"/>
        <end position="203"/>
    </location>
</feature>